<accession>A0AA39XBI4</accession>
<dbReference type="AlphaFoldDB" id="A0AA39XBI4"/>
<feature type="region of interest" description="Disordered" evidence="1">
    <location>
        <begin position="1"/>
        <end position="64"/>
    </location>
</feature>
<dbReference type="Proteomes" id="UP001174934">
    <property type="component" value="Unassembled WGS sequence"/>
</dbReference>
<organism evidence="2 3">
    <name type="scientific">Bombardia bombarda</name>
    <dbReference type="NCBI Taxonomy" id="252184"/>
    <lineage>
        <taxon>Eukaryota</taxon>
        <taxon>Fungi</taxon>
        <taxon>Dikarya</taxon>
        <taxon>Ascomycota</taxon>
        <taxon>Pezizomycotina</taxon>
        <taxon>Sordariomycetes</taxon>
        <taxon>Sordariomycetidae</taxon>
        <taxon>Sordariales</taxon>
        <taxon>Lasiosphaeriaceae</taxon>
        <taxon>Bombardia</taxon>
    </lineage>
</organism>
<dbReference type="EMBL" id="JAULSR010000002">
    <property type="protein sequence ID" value="KAK0630402.1"/>
    <property type="molecule type" value="Genomic_DNA"/>
</dbReference>
<evidence type="ECO:0000313" key="3">
    <source>
        <dbReference type="Proteomes" id="UP001174934"/>
    </source>
</evidence>
<protein>
    <submittedName>
        <fullName evidence="2">Uncharacterized protein</fullName>
    </submittedName>
</protein>
<comment type="caution">
    <text evidence="2">The sequence shown here is derived from an EMBL/GenBank/DDBJ whole genome shotgun (WGS) entry which is preliminary data.</text>
</comment>
<sequence>MCGKATAYSHQSNKDSQERHITSSSIRIVKFSQLGRNKAGRKGTPCVGSGYMPKPSPRDSRRPNRSVDRYCLLAFKRHEQPLNMDSVCLCRAHTKTEAYGVEEVSVDDLSPAADRDREEQPNRLGRDSLGRRTFCINGCSQGHWTAMRDQRTHFTHLTLTAAHWMIVALVSPFHSP</sequence>
<name>A0AA39XBI4_9PEZI</name>
<feature type="region of interest" description="Disordered" evidence="1">
    <location>
        <begin position="106"/>
        <end position="127"/>
    </location>
</feature>
<feature type="compositionally biased region" description="Basic and acidic residues" evidence="1">
    <location>
        <begin position="113"/>
        <end position="127"/>
    </location>
</feature>
<feature type="compositionally biased region" description="Basic and acidic residues" evidence="1">
    <location>
        <begin position="12"/>
        <end position="21"/>
    </location>
</feature>
<reference evidence="2" key="1">
    <citation type="submission" date="2023-06" db="EMBL/GenBank/DDBJ databases">
        <title>Genome-scale phylogeny and comparative genomics of the fungal order Sordariales.</title>
        <authorList>
            <consortium name="Lawrence Berkeley National Laboratory"/>
            <person name="Hensen N."/>
            <person name="Bonometti L."/>
            <person name="Westerberg I."/>
            <person name="Brannstrom I.O."/>
            <person name="Guillou S."/>
            <person name="Cros-Aarteil S."/>
            <person name="Calhoun S."/>
            <person name="Haridas S."/>
            <person name="Kuo A."/>
            <person name="Mondo S."/>
            <person name="Pangilinan J."/>
            <person name="Riley R."/>
            <person name="LaButti K."/>
            <person name="Andreopoulos B."/>
            <person name="Lipzen A."/>
            <person name="Chen C."/>
            <person name="Yanf M."/>
            <person name="Daum C."/>
            <person name="Ng V."/>
            <person name="Clum A."/>
            <person name="Steindorff A."/>
            <person name="Ohm R."/>
            <person name="Martin F."/>
            <person name="Silar P."/>
            <person name="Natvig D."/>
            <person name="Lalanne C."/>
            <person name="Gautier V."/>
            <person name="Ament-velasquez S.L."/>
            <person name="Kruys A."/>
            <person name="Hutchinson M.I."/>
            <person name="Powell A.J."/>
            <person name="Barry K."/>
            <person name="Miller A.N."/>
            <person name="Grigoriev I.V."/>
            <person name="Debuchy R."/>
            <person name="Gladieux P."/>
            <person name="Thoren M.H."/>
            <person name="Johannesson H."/>
        </authorList>
    </citation>
    <scope>NUCLEOTIDE SEQUENCE</scope>
    <source>
        <strain evidence="2">SMH3391-2</strain>
    </source>
</reference>
<proteinExistence type="predicted"/>
<evidence type="ECO:0000313" key="2">
    <source>
        <dbReference type="EMBL" id="KAK0630402.1"/>
    </source>
</evidence>
<keyword evidence="3" id="KW-1185">Reference proteome</keyword>
<gene>
    <name evidence="2" type="ORF">B0T17DRAFT_506872</name>
</gene>
<evidence type="ECO:0000256" key="1">
    <source>
        <dbReference type="SAM" id="MobiDB-lite"/>
    </source>
</evidence>